<protein>
    <submittedName>
        <fullName evidence="2">Uncharacterized protein</fullName>
    </submittedName>
</protein>
<gene>
    <name evidence="2" type="ORF">K452DRAFT_288148</name>
</gene>
<evidence type="ECO:0000256" key="1">
    <source>
        <dbReference type="SAM" id="MobiDB-lite"/>
    </source>
</evidence>
<evidence type="ECO:0000313" key="3">
    <source>
        <dbReference type="Proteomes" id="UP000799438"/>
    </source>
</evidence>
<accession>A0A6A6BCZ2</accession>
<reference evidence="2" key="1">
    <citation type="journal article" date="2020" name="Stud. Mycol.">
        <title>101 Dothideomycetes genomes: a test case for predicting lifestyles and emergence of pathogens.</title>
        <authorList>
            <person name="Haridas S."/>
            <person name="Albert R."/>
            <person name="Binder M."/>
            <person name="Bloem J."/>
            <person name="Labutti K."/>
            <person name="Salamov A."/>
            <person name="Andreopoulos B."/>
            <person name="Baker S."/>
            <person name="Barry K."/>
            <person name="Bills G."/>
            <person name="Bluhm B."/>
            <person name="Cannon C."/>
            <person name="Castanera R."/>
            <person name="Culley D."/>
            <person name="Daum C."/>
            <person name="Ezra D."/>
            <person name="Gonzalez J."/>
            <person name="Henrissat B."/>
            <person name="Kuo A."/>
            <person name="Liang C."/>
            <person name="Lipzen A."/>
            <person name="Lutzoni F."/>
            <person name="Magnuson J."/>
            <person name="Mondo S."/>
            <person name="Nolan M."/>
            <person name="Ohm R."/>
            <person name="Pangilinan J."/>
            <person name="Park H.-J."/>
            <person name="Ramirez L."/>
            <person name="Alfaro M."/>
            <person name="Sun H."/>
            <person name="Tritt A."/>
            <person name="Yoshinaga Y."/>
            <person name="Zwiers L.-H."/>
            <person name="Turgeon B."/>
            <person name="Goodwin S."/>
            <person name="Spatafora J."/>
            <person name="Crous P."/>
            <person name="Grigoriev I."/>
        </authorList>
    </citation>
    <scope>NUCLEOTIDE SEQUENCE</scope>
    <source>
        <strain evidence="2">CBS 121167</strain>
    </source>
</reference>
<feature type="region of interest" description="Disordered" evidence="1">
    <location>
        <begin position="1"/>
        <end position="88"/>
    </location>
</feature>
<dbReference type="GeneID" id="54298096"/>
<feature type="region of interest" description="Disordered" evidence="1">
    <location>
        <begin position="138"/>
        <end position="169"/>
    </location>
</feature>
<sequence>MQKVWRRGSTVSTIAPEAPALPSTADKATETVTPPALDRGTDPDTPSGVDKGTGTVTPSSSDKGTETVTPVGSDKATETVGPSVSDGGVQTEIIEEEPEVFQVQVGDELVMEQPLGPGFDEKIIIKVADVLDIDKLAEASNAPDQDDKADDKKDDKGSIESEHMQPEHQVLLEELTRETKRLEEMRRQLQVFVEKHGIDIRLLDHWEKYSSQSTELKQLRPRCLLPSEALRERHELMKESLLKVEEGRAAVRHRCIEALEKITRELQGIPVIETPPAGVEIPDDKVILDHEEEASPSQAKSTTDIKEMSTLKRLLTRISSMISNLTTPRSQSLFDNAVWYAKLAVRNLSLGYLWQLTRWPTNVVCQPFLRCGGWLFEPQRWATLADRSEQRLSTIYRILVSACAWEAIFWAANASRRQESEAADGTDGAATPLVRAEAEGGDAAAAAGESEEGEMELWKKKKEEEITHWLLCEDLERARGALKELEGAREAEDAGWELVGLEGLESLARAVHGEPVREPVKPAAAEAE</sequence>
<dbReference type="RefSeq" id="XP_033397161.1">
    <property type="nucleotide sequence ID" value="XM_033540600.1"/>
</dbReference>
<organism evidence="2 3">
    <name type="scientific">Aplosporella prunicola CBS 121167</name>
    <dbReference type="NCBI Taxonomy" id="1176127"/>
    <lineage>
        <taxon>Eukaryota</taxon>
        <taxon>Fungi</taxon>
        <taxon>Dikarya</taxon>
        <taxon>Ascomycota</taxon>
        <taxon>Pezizomycotina</taxon>
        <taxon>Dothideomycetes</taxon>
        <taxon>Dothideomycetes incertae sedis</taxon>
        <taxon>Botryosphaeriales</taxon>
        <taxon>Aplosporellaceae</taxon>
        <taxon>Aplosporella</taxon>
    </lineage>
</organism>
<dbReference type="EMBL" id="ML995487">
    <property type="protein sequence ID" value="KAF2141448.1"/>
    <property type="molecule type" value="Genomic_DNA"/>
</dbReference>
<feature type="compositionally biased region" description="Polar residues" evidence="1">
    <location>
        <begin position="54"/>
        <end position="70"/>
    </location>
</feature>
<keyword evidence="3" id="KW-1185">Reference proteome</keyword>
<evidence type="ECO:0000313" key="2">
    <source>
        <dbReference type="EMBL" id="KAF2141448.1"/>
    </source>
</evidence>
<name>A0A6A6BCZ2_9PEZI</name>
<dbReference type="AlphaFoldDB" id="A0A6A6BCZ2"/>
<dbReference type="Proteomes" id="UP000799438">
    <property type="component" value="Unassembled WGS sequence"/>
</dbReference>
<feature type="compositionally biased region" description="Basic and acidic residues" evidence="1">
    <location>
        <begin position="145"/>
        <end position="169"/>
    </location>
</feature>
<proteinExistence type="predicted"/>